<dbReference type="GO" id="GO:0004396">
    <property type="term" value="F:hexokinase activity"/>
    <property type="evidence" value="ECO:0007669"/>
    <property type="project" value="TreeGrafter"/>
</dbReference>
<dbReference type="AlphaFoldDB" id="A0A6H1Q3A1"/>
<dbReference type="PANTHER" id="PTHR18964:SF174">
    <property type="entry name" value="D-ALLOSE KINASE-RELATED"/>
    <property type="match status" value="1"/>
</dbReference>
<name>A0A6H1Q3A1_9PROT</name>
<organism evidence="1 2">
    <name type="scientific">Candidatus Pelagibacter giovannonii</name>
    <dbReference type="NCBI Taxonomy" id="2563896"/>
    <lineage>
        <taxon>Bacteria</taxon>
        <taxon>Pseudomonadati</taxon>
        <taxon>Pseudomonadota</taxon>
        <taxon>Alphaproteobacteria</taxon>
        <taxon>Candidatus Pelagibacterales</taxon>
        <taxon>Candidatus Pelagibacteraceae</taxon>
        <taxon>Candidatus Pelagibacter</taxon>
    </lineage>
</organism>
<dbReference type="Gene3D" id="3.30.420.40">
    <property type="match status" value="2"/>
</dbReference>
<gene>
    <name evidence="1" type="ORF">E5R92_02210</name>
</gene>
<sequence>MQIGFDVGATKIESVILKDNGEEVDRSRRDCPKDYISIIQTIKDVVVDLEKKHNQTLPVGVCHPGVHSPQTGLVKNAPNCVWIEKQPFQKSLREALNREVFCENDGNCFALSESIDGAGKHYKIVYGIILGSGAGGGLVIDKQIVSGPNGVAGEWGHNQLPFMAAQREELKTSNLREAEVESFVSGLGLAKRFNKKYKKNLKANEIFELYRKHELDAEKMIEEFKINLAMSLAVIVNILDPDVFIFGGGVTNEIDFFDEIENLTKKYVIGKEYEGVFLKPKYGDASGVRGAARLGRKSSY</sequence>
<proteinExistence type="predicted"/>
<dbReference type="Pfam" id="PF00480">
    <property type="entry name" value="ROK"/>
    <property type="match status" value="1"/>
</dbReference>
<keyword evidence="2" id="KW-1185">Reference proteome</keyword>
<dbReference type="KEGG" id="peg:E5R92_02210"/>
<dbReference type="PANTHER" id="PTHR18964">
    <property type="entry name" value="ROK (REPRESSOR, ORF, KINASE) FAMILY"/>
    <property type="match status" value="1"/>
</dbReference>
<accession>A0A6H1Q3A1</accession>
<dbReference type="Proteomes" id="UP000501094">
    <property type="component" value="Chromosome"/>
</dbReference>
<evidence type="ECO:0000313" key="1">
    <source>
        <dbReference type="EMBL" id="QIZ20599.1"/>
    </source>
</evidence>
<reference evidence="1 2" key="1">
    <citation type="journal article" date="2020" name="Nat. Microbiol.">
        <title>Lysogenic host-virus interactions in SAR11 marine bacteria.</title>
        <authorList>
            <person name="Morris R.M."/>
            <person name="Cain K.R."/>
            <person name="Hvorecny K.L."/>
            <person name="Kollman J.M."/>
        </authorList>
    </citation>
    <scope>NUCLEOTIDE SEQUENCE [LARGE SCALE GENOMIC DNA]</scope>
    <source>
        <strain evidence="1 2">NP1</strain>
    </source>
</reference>
<protein>
    <submittedName>
        <fullName evidence="1">ROK family protein</fullName>
    </submittedName>
</protein>
<dbReference type="EMBL" id="CP038852">
    <property type="protein sequence ID" value="QIZ20599.1"/>
    <property type="molecule type" value="Genomic_DNA"/>
</dbReference>
<dbReference type="InterPro" id="IPR000600">
    <property type="entry name" value="ROK"/>
</dbReference>
<dbReference type="RefSeq" id="WP_168606486.1">
    <property type="nucleotide sequence ID" value="NZ_CP038852.1"/>
</dbReference>
<dbReference type="InterPro" id="IPR043129">
    <property type="entry name" value="ATPase_NBD"/>
</dbReference>
<evidence type="ECO:0000313" key="2">
    <source>
        <dbReference type="Proteomes" id="UP000501094"/>
    </source>
</evidence>
<dbReference type="SUPFAM" id="SSF53067">
    <property type="entry name" value="Actin-like ATPase domain"/>
    <property type="match status" value="1"/>
</dbReference>